<accession>A0A0N5ALP9</accession>
<dbReference type="PANTHER" id="PTHR14270">
    <property type="entry name" value="NONSENSE-MEDIATED MRNA DECAY FACTOR SMG9"/>
    <property type="match status" value="1"/>
</dbReference>
<evidence type="ECO:0000256" key="3">
    <source>
        <dbReference type="SAM" id="MobiDB-lite"/>
    </source>
</evidence>
<dbReference type="Gene3D" id="3.40.50.300">
    <property type="entry name" value="P-loop containing nucleotide triphosphate hydrolases"/>
    <property type="match status" value="1"/>
</dbReference>
<dbReference type="InterPro" id="IPR039177">
    <property type="entry name" value="SMG9"/>
</dbReference>
<sequence>MSDRLPRSGRASREYFSAPLNTDLGKDGKRTKRILHHSRNDDEKKASVGSLTIMTRPTVILAKPKAPDGLAPETTRKNDDKARGTDEKKTSQFNNHANAYASPSNAKPVVSILSSLSSDKQQPPRSSTTTPSVFDTNPQMKAAIRLIGDNLDFTDYVQEYLSETNSNFCVIGAIGPQGTGKSTLLSMLSGNDHQDMYRQYAFRPASREAVESCRFQTSKISIFVTKNRLILLDCQAMFSASLLDELLQSGRRGPLSKLSEFYDGNSESQVEIESIQLISFLMQVCHTILLCIDWFIDIDVIRHLRTSEMLRSTPLSFTSSSDFTRFKPNRTVNLVVVHQKAKSEDFYPEVLNRRSKLLKELFLDSKLNLNGSVSLCGMKKFGITYQYSNINYLPLAELKPRPKSDVQPSSGKETFEFHDPLVDYEAVIRELRIKLPSLDRDRFLVGDQPLSEKQWLVY</sequence>
<keyword evidence="2" id="KW-0866">Nonsense-mediated mRNA decay</keyword>
<name>A0A0N5ALP9_9BILA</name>
<dbReference type="AlphaFoldDB" id="A0A0N5ALP9"/>
<dbReference type="STRING" id="451379.A0A0N5ALP9"/>
<feature type="compositionally biased region" description="Basic and acidic residues" evidence="3">
    <location>
        <begin position="74"/>
        <end position="90"/>
    </location>
</feature>
<dbReference type="InterPro" id="IPR027417">
    <property type="entry name" value="P-loop_NTPase"/>
</dbReference>
<dbReference type="PANTHER" id="PTHR14270:SF0">
    <property type="entry name" value="NONSENSE-MEDIATED MRNA DECAY FACTOR SMG9"/>
    <property type="match status" value="1"/>
</dbReference>
<comment type="similarity">
    <text evidence="1">Belongs to the SMG9 family.</text>
</comment>
<evidence type="ECO:0000256" key="1">
    <source>
        <dbReference type="ARBA" id="ARBA00007712"/>
    </source>
</evidence>
<feature type="compositionally biased region" description="Polar residues" evidence="3">
    <location>
        <begin position="91"/>
        <end position="105"/>
    </location>
</feature>
<feature type="region of interest" description="Disordered" evidence="3">
    <location>
        <begin position="1"/>
        <end position="135"/>
    </location>
</feature>
<proteinExistence type="inferred from homology"/>
<dbReference type="SUPFAM" id="SSF52540">
    <property type="entry name" value="P-loop containing nucleoside triphosphate hydrolases"/>
    <property type="match status" value="1"/>
</dbReference>
<evidence type="ECO:0000313" key="5">
    <source>
        <dbReference type="WBParaSite" id="SMUV_0000547401-mRNA-1"/>
    </source>
</evidence>
<evidence type="ECO:0000256" key="2">
    <source>
        <dbReference type="ARBA" id="ARBA00023161"/>
    </source>
</evidence>
<dbReference type="Proteomes" id="UP000046393">
    <property type="component" value="Unplaced"/>
</dbReference>
<keyword evidence="4" id="KW-1185">Reference proteome</keyword>
<organism evidence="4 5">
    <name type="scientific">Syphacia muris</name>
    <dbReference type="NCBI Taxonomy" id="451379"/>
    <lineage>
        <taxon>Eukaryota</taxon>
        <taxon>Metazoa</taxon>
        <taxon>Ecdysozoa</taxon>
        <taxon>Nematoda</taxon>
        <taxon>Chromadorea</taxon>
        <taxon>Rhabditida</taxon>
        <taxon>Spirurina</taxon>
        <taxon>Oxyuridomorpha</taxon>
        <taxon>Oxyuroidea</taxon>
        <taxon>Oxyuridae</taxon>
        <taxon>Syphacia</taxon>
    </lineage>
</organism>
<protein>
    <submittedName>
        <fullName evidence="5">Protein SMG9</fullName>
    </submittedName>
</protein>
<evidence type="ECO:0000313" key="4">
    <source>
        <dbReference type="Proteomes" id="UP000046393"/>
    </source>
</evidence>
<reference evidence="5" key="1">
    <citation type="submission" date="2017-02" db="UniProtKB">
        <authorList>
            <consortium name="WormBaseParasite"/>
        </authorList>
    </citation>
    <scope>IDENTIFICATION</scope>
</reference>
<dbReference type="WBParaSite" id="SMUV_0000547401-mRNA-1">
    <property type="protein sequence ID" value="SMUV_0000547401-mRNA-1"/>
    <property type="gene ID" value="SMUV_0000547401"/>
</dbReference>
<dbReference type="GO" id="GO:0000184">
    <property type="term" value="P:nuclear-transcribed mRNA catabolic process, nonsense-mediated decay"/>
    <property type="evidence" value="ECO:0007669"/>
    <property type="project" value="UniProtKB-KW"/>
</dbReference>
<feature type="compositionally biased region" description="Polar residues" evidence="3">
    <location>
        <begin position="112"/>
        <end position="135"/>
    </location>
</feature>